<evidence type="ECO:0000313" key="1">
    <source>
        <dbReference type="EMBL" id="CAA9277269.1"/>
    </source>
</evidence>
<gene>
    <name evidence="1" type="ORF">AVDCRST_MAG95-3083</name>
</gene>
<reference evidence="1" key="1">
    <citation type="submission" date="2020-02" db="EMBL/GenBank/DDBJ databases">
        <authorList>
            <person name="Meier V. D."/>
        </authorList>
    </citation>
    <scope>NUCLEOTIDE SEQUENCE</scope>
    <source>
        <strain evidence="1">AVDCRST_MAG95</strain>
    </source>
</reference>
<accession>A0A6J4JDM6</accession>
<organism evidence="1">
    <name type="scientific">uncultured Adhaeribacter sp</name>
    <dbReference type="NCBI Taxonomy" id="448109"/>
    <lineage>
        <taxon>Bacteria</taxon>
        <taxon>Pseudomonadati</taxon>
        <taxon>Bacteroidota</taxon>
        <taxon>Cytophagia</taxon>
        <taxon>Cytophagales</taxon>
        <taxon>Hymenobacteraceae</taxon>
        <taxon>Adhaeribacter</taxon>
        <taxon>environmental samples</taxon>
    </lineage>
</organism>
<dbReference type="EMBL" id="CADCTJ010000973">
    <property type="protein sequence ID" value="CAA9277269.1"/>
    <property type="molecule type" value="Genomic_DNA"/>
</dbReference>
<dbReference type="AlphaFoldDB" id="A0A6J4JDM6"/>
<sequence>MLLLQNIPVGSEWEKTTVPGQRVYFGFVLMKHTHCQLCGKLTGVYSGLSLRIN</sequence>
<protein>
    <submittedName>
        <fullName evidence="1">Uncharacterized protein</fullName>
    </submittedName>
</protein>
<proteinExistence type="predicted"/>
<name>A0A6J4JDM6_9BACT</name>